<gene>
    <name evidence="3" type="primary">ordL</name>
    <name evidence="3" type="ORF">P856_677</name>
</gene>
<dbReference type="HOGENOM" id="CLU_007884_3_0_5"/>
<evidence type="ECO:0000256" key="1">
    <source>
        <dbReference type="ARBA" id="ARBA00023002"/>
    </source>
</evidence>
<accession>V9TSJ6</accession>
<keyword evidence="1" id="KW-0560">Oxidoreductase</keyword>
<dbReference type="GO" id="GO:0016491">
    <property type="term" value="F:oxidoreductase activity"/>
    <property type="evidence" value="ECO:0007669"/>
    <property type="project" value="UniProtKB-KW"/>
</dbReference>
<dbReference type="eggNOG" id="COG0665">
    <property type="taxonomic scope" value="Bacteria"/>
</dbReference>
<dbReference type="GO" id="GO:0005737">
    <property type="term" value="C:cytoplasm"/>
    <property type="evidence" value="ECO:0007669"/>
    <property type="project" value="TreeGrafter"/>
</dbReference>
<dbReference type="Gene3D" id="3.50.50.60">
    <property type="entry name" value="FAD/NAD(P)-binding domain"/>
    <property type="match status" value="1"/>
</dbReference>
<dbReference type="KEGG" id="efk:P856_677"/>
<proteinExistence type="predicted"/>
<dbReference type="Pfam" id="PF01266">
    <property type="entry name" value="DAO"/>
    <property type="match status" value="1"/>
</dbReference>
<dbReference type="STRING" id="1401328.P856_677"/>
<name>V9TSJ6_9PROT</name>
<dbReference type="AlphaFoldDB" id="V9TSJ6"/>
<sequence>MTVSPITWYHATADISERNRLNGDLRCDVCVIGGGLTGVSTALNCAERGLNVVLLESETIGFGASGRNGGQVVQGFAVDIAVIEQYVGKESARIFFQMAREAVDDLKERTARHAPEADLRFGYLHLTLNNQQFKTMQSFCAALHAWGYTGPRMITRSEVRDWLGSDRYFGAMIDPESGQIHSLRYLLGLARGAEEAGAVLFEHSAARKVKGTIVQTDAGVVTAKHIVYCCNAYLGKLESKLYSKIMPIASFISVTEQLSASLVAAIFPQDVAVADCNIALDYFRLTHDRRLLFGSGASYSAITPPGLVHTMKRKIVRIFPEMGDITIDYQWGGLIGITINRIPDIGRLSNNTFYAHGFSGHGIALTGFAGKIIAEAITSSDSRLKLFETVRHRPFPGGWLRTPALMAGMSWAKIRDWLSI</sequence>
<dbReference type="InterPro" id="IPR006076">
    <property type="entry name" value="FAD-dep_OxRdtase"/>
</dbReference>
<dbReference type="PANTHER" id="PTHR13847:SF281">
    <property type="entry name" value="FAD DEPENDENT OXIDOREDUCTASE DOMAIN-CONTAINING PROTEIN"/>
    <property type="match status" value="1"/>
</dbReference>
<dbReference type="EMBL" id="CP006745">
    <property type="protein sequence ID" value="AHC73884.1"/>
    <property type="molecule type" value="Genomic_DNA"/>
</dbReference>
<dbReference type="SUPFAM" id="SSF51905">
    <property type="entry name" value="FAD/NAD(P)-binding domain"/>
    <property type="match status" value="1"/>
</dbReference>
<reference evidence="3 4" key="1">
    <citation type="journal article" date="2013" name="PLoS ONE">
        <title>Bacterial endosymbiosis in a chordate host: long-term co-evolution and conservation of secondary metabolism.</title>
        <authorList>
            <person name="Kwan J.C."/>
            <person name="Schmidt E.W."/>
        </authorList>
    </citation>
    <scope>NUCLEOTIDE SEQUENCE [LARGE SCALE GENOMIC DNA]</scope>
    <source>
        <strain evidence="4">faulkneri L5</strain>
    </source>
</reference>
<protein>
    <submittedName>
        <fullName evidence="3">Oxidoreductase</fullName>
    </submittedName>
</protein>
<dbReference type="Proteomes" id="UP000018700">
    <property type="component" value="Chromosome"/>
</dbReference>
<keyword evidence="4" id="KW-1185">Reference proteome</keyword>
<dbReference type="InterPro" id="IPR036188">
    <property type="entry name" value="FAD/NAD-bd_sf"/>
</dbReference>
<dbReference type="Gene3D" id="3.30.9.10">
    <property type="entry name" value="D-Amino Acid Oxidase, subunit A, domain 2"/>
    <property type="match status" value="1"/>
</dbReference>
<organism evidence="3 4">
    <name type="scientific">Candidatus Endolissoclinum faulkneri L5</name>
    <dbReference type="NCBI Taxonomy" id="1401328"/>
    <lineage>
        <taxon>Bacteria</taxon>
        <taxon>Pseudomonadati</taxon>
        <taxon>Pseudomonadota</taxon>
        <taxon>Alphaproteobacteria</taxon>
        <taxon>Rhodospirillales</taxon>
        <taxon>Rhodospirillaceae</taxon>
        <taxon>Candidatus Endolissoclinum</taxon>
    </lineage>
</organism>
<evidence type="ECO:0000313" key="4">
    <source>
        <dbReference type="Proteomes" id="UP000018700"/>
    </source>
</evidence>
<evidence type="ECO:0000259" key="2">
    <source>
        <dbReference type="Pfam" id="PF01266"/>
    </source>
</evidence>
<feature type="domain" description="FAD dependent oxidoreductase" evidence="2">
    <location>
        <begin position="28"/>
        <end position="375"/>
    </location>
</feature>
<evidence type="ECO:0000313" key="3">
    <source>
        <dbReference type="EMBL" id="AHC73884.1"/>
    </source>
</evidence>
<dbReference type="PANTHER" id="PTHR13847">
    <property type="entry name" value="SARCOSINE DEHYDROGENASE-RELATED"/>
    <property type="match status" value="1"/>
</dbReference>